<keyword evidence="5" id="KW-0235">DNA replication</keyword>
<dbReference type="EC" id="2.7.7.7" evidence="2"/>
<keyword evidence="11" id="KW-1185">Reference proteome</keyword>
<dbReference type="InterPro" id="IPR043502">
    <property type="entry name" value="DNA/RNA_pol_sf"/>
</dbReference>
<gene>
    <name evidence="10" type="ORF">ONE63_003586</name>
</gene>
<evidence type="ECO:0000256" key="7">
    <source>
        <dbReference type="ARBA" id="ARBA00023125"/>
    </source>
</evidence>
<dbReference type="GO" id="GO:0006260">
    <property type="term" value="P:DNA replication"/>
    <property type="evidence" value="ECO:0007669"/>
    <property type="project" value="UniProtKB-KW"/>
</dbReference>
<dbReference type="PANTHER" id="PTHR33568">
    <property type="entry name" value="DNA POLYMERASE"/>
    <property type="match status" value="1"/>
</dbReference>
<dbReference type="InterPro" id="IPR023211">
    <property type="entry name" value="DNA_pol_palm_dom_sf"/>
</dbReference>
<sequence length="530" mass="60595">MFSLNCARVAPESRQPPHHFAPPPSPLNPRLDPLLLLSRQGYTIKFKWECCWDSEKKHNPRVKQYFEGNPFKAPPFIKERQGLYGGRTETFVKYHRCDVEAGEKIKYYDFQSLYPSVLLNKQFITQHPRVYAGNDLKCPPLDHVEGYIFCRILPPLQLHVPVLPWRSPSKRLLFVLCRSCGVSKQSDCSHSIEERELVGVWPVPEVRLAVSKGYSILEIFEVWNYENRTTFDPATGKGGIFASFMCHWGRKKIQYSGWPSFCTYQELKNEYIKGWKEQVGIVIDPEAVQLNPSLTQWGKGIINVGWGKLCQLPQQTSISMVKGYKELLDFVMNDTIEVLSLIALSDTVIQMTWKTVDDCVESLPINSVITGAYTTMHARLELYKVLYHLQERAFYCDTDSCVFLSKPGLPDPPLGLYFGQLTDEFESYGAGSYCYEWVSAGAKQYAMKVACGGDVSKTKVIIKLRGISLNYSCSNVVTFERFKAMVMDGEDPTKVNIPAQIARVKGWNIVSRPSSKIWQPTQQKTLRRRR</sequence>
<dbReference type="Pfam" id="PF03175">
    <property type="entry name" value="DNA_pol_B_2"/>
    <property type="match status" value="1"/>
</dbReference>
<accession>A0AAV7X6J9</accession>
<evidence type="ECO:0000256" key="4">
    <source>
        <dbReference type="ARBA" id="ARBA00022695"/>
    </source>
</evidence>
<dbReference type="InterPro" id="IPR004868">
    <property type="entry name" value="DNA-dir_DNA_pol_B_mt/vir"/>
</dbReference>
<comment type="similarity">
    <text evidence="1">Belongs to the DNA polymerase type-B family.</text>
</comment>
<keyword evidence="7" id="KW-0238">DNA-binding</keyword>
<evidence type="ECO:0000256" key="1">
    <source>
        <dbReference type="ARBA" id="ARBA00005755"/>
    </source>
</evidence>
<dbReference type="AlphaFoldDB" id="A0AAV7X6J9"/>
<evidence type="ECO:0000256" key="2">
    <source>
        <dbReference type="ARBA" id="ARBA00012417"/>
    </source>
</evidence>
<dbReference type="Gene3D" id="3.90.1600.10">
    <property type="entry name" value="Palm domain of DNA polymerase"/>
    <property type="match status" value="1"/>
</dbReference>
<dbReference type="Proteomes" id="UP001075354">
    <property type="component" value="Chromosome 14"/>
</dbReference>
<evidence type="ECO:0000259" key="9">
    <source>
        <dbReference type="Pfam" id="PF03175"/>
    </source>
</evidence>
<name>A0AAV7X6J9_9NEOP</name>
<evidence type="ECO:0000313" key="10">
    <source>
        <dbReference type="EMBL" id="KAJ1520458.1"/>
    </source>
</evidence>
<evidence type="ECO:0000313" key="11">
    <source>
        <dbReference type="Proteomes" id="UP001075354"/>
    </source>
</evidence>
<evidence type="ECO:0000256" key="8">
    <source>
        <dbReference type="ARBA" id="ARBA00049244"/>
    </source>
</evidence>
<organism evidence="10 11">
    <name type="scientific">Megalurothrips usitatus</name>
    <name type="common">bean blossom thrips</name>
    <dbReference type="NCBI Taxonomy" id="439358"/>
    <lineage>
        <taxon>Eukaryota</taxon>
        <taxon>Metazoa</taxon>
        <taxon>Ecdysozoa</taxon>
        <taxon>Arthropoda</taxon>
        <taxon>Hexapoda</taxon>
        <taxon>Insecta</taxon>
        <taxon>Pterygota</taxon>
        <taxon>Neoptera</taxon>
        <taxon>Paraneoptera</taxon>
        <taxon>Thysanoptera</taxon>
        <taxon>Terebrantia</taxon>
        <taxon>Thripoidea</taxon>
        <taxon>Thripidae</taxon>
        <taxon>Megalurothrips</taxon>
    </lineage>
</organism>
<reference evidence="10" key="1">
    <citation type="submission" date="2022-12" db="EMBL/GenBank/DDBJ databases">
        <title>Chromosome-level genome assembly of the bean flower thrips Megalurothrips usitatus.</title>
        <authorList>
            <person name="Ma L."/>
            <person name="Liu Q."/>
            <person name="Li H."/>
            <person name="Cai W."/>
        </authorList>
    </citation>
    <scope>NUCLEOTIDE SEQUENCE</scope>
    <source>
        <strain evidence="10">Cailab_2022a</strain>
    </source>
</reference>
<protein>
    <recommendedName>
        <fullName evidence="2">DNA-directed DNA polymerase</fullName>
        <ecNumber evidence="2">2.7.7.7</ecNumber>
    </recommendedName>
</protein>
<dbReference type="SUPFAM" id="SSF56672">
    <property type="entry name" value="DNA/RNA polymerases"/>
    <property type="match status" value="1"/>
</dbReference>
<dbReference type="GO" id="GO:0003677">
    <property type="term" value="F:DNA binding"/>
    <property type="evidence" value="ECO:0007669"/>
    <property type="project" value="UniProtKB-KW"/>
</dbReference>
<keyword evidence="3" id="KW-0808">Transferase</keyword>
<dbReference type="PANTHER" id="PTHR33568:SF3">
    <property type="entry name" value="DNA-DIRECTED DNA POLYMERASE"/>
    <property type="match status" value="1"/>
</dbReference>
<evidence type="ECO:0000256" key="5">
    <source>
        <dbReference type="ARBA" id="ARBA00022705"/>
    </source>
</evidence>
<keyword evidence="6" id="KW-0239">DNA-directed DNA polymerase</keyword>
<dbReference type="GO" id="GO:0003887">
    <property type="term" value="F:DNA-directed DNA polymerase activity"/>
    <property type="evidence" value="ECO:0007669"/>
    <property type="project" value="UniProtKB-KW"/>
</dbReference>
<proteinExistence type="inferred from homology"/>
<dbReference type="GO" id="GO:0000166">
    <property type="term" value="F:nucleotide binding"/>
    <property type="evidence" value="ECO:0007669"/>
    <property type="project" value="InterPro"/>
</dbReference>
<evidence type="ECO:0000256" key="3">
    <source>
        <dbReference type="ARBA" id="ARBA00022679"/>
    </source>
</evidence>
<feature type="domain" description="DNA-directed DNA polymerase family B mitochondria/virus" evidence="9">
    <location>
        <begin position="80"/>
        <end position="229"/>
    </location>
</feature>
<comment type="catalytic activity">
    <reaction evidence="8">
        <text>DNA(n) + a 2'-deoxyribonucleoside 5'-triphosphate = DNA(n+1) + diphosphate</text>
        <dbReference type="Rhea" id="RHEA:22508"/>
        <dbReference type="Rhea" id="RHEA-COMP:17339"/>
        <dbReference type="Rhea" id="RHEA-COMP:17340"/>
        <dbReference type="ChEBI" id="CHEBI:33019"/>
        <dbReference type="ChEBI" id="CHEBI:61560"/>
        <dbReference type="ChEBI" id="CHEBI:173112"/>
        <dbReference type="EC" id="2.7.7.7"/>
    </reaction>
</comment>
<keyword evidence="4" id="KW-0548">Nucleotidyltransferase</keyword>
<evidence type="ECO:0000256" key="6">
    <source>
        <dbReference type="ARBA" id="ARBA00022932"/>
    </source>
</evidence>
<dbReference type="EMBL" id="JAPTSV010000014">
    <property type="protein sequence ID" value="KAJ1520458.1"/>
    <property type="molecule type" value="Genomic_DNA"/>
</dbReference>
<comment type="caution">
    <text evidence="10">The sequence shown here is derived from an EMBL/GenBank/DDBJ whole genome shotgun (WGS) entry which is preliminary data.</text>
</comment>